<name>A0AAN9LSM4_CANGL</name>
<dbReference type="Proteomes" id="UP001367508">
    <property type="component" value="Unassembled WGS sequence"/>
</dbReference>
<sequence>MRGEGEGERETDPCKEEKGEFYVKPTCYGIDTKLALECYLIKFDSPFFTNSKAKQNFRYCLSRIHYEEFRRASSLTKMLSEKVFPFSLRPLNLPPPFKSSFQKPP</sequence>
<dbReference type="AlphaFoldDB" id="A0AAN9LSM4"/>
<protein>
    <submittedName>
        <fullName evidence="1">Uncharacterized protein</fullName>
    </submittedName>
</protein>
<organism evidence="1 2">
    <name type="scientific">Canavalia gladiata</name>
    <name type="common">Sword bean</name>
    <name type="synonym">Dolichos gladiatus</name>
    <dbReference type="NCBI Taxonomy" id="3824"/>
    <lineage>
        <taxon>Eukaryota</taxon>
        <taxon>Viridiplantae</taxon>
        <taxon>Streptophyta</taxon>
        <taxon>Embryophyta</taxon>
        <taxon>Tracheophyta</taxon>
        <taxon>Spermatophyta</taxon>
        <taxon>Magnoliopsida</taxon>
        <taxon>eudicotyledons</taxon>
        <taxon>Gunneridae</taxon>
        <taxon>Pentapetalae</taxon>
        <taxon>rosids</taxon>
        <taxon>fabids</taxon>
        <taxon>Fabales</taxon>
        <taxon>Fabaceae</taxon>
        <taxon>Papilionoideae</taxon>
        <taxon>50 kb inversion clade</taxon>
        <taxon>NPAAA clade</taxon>
        <taxon>indigoferoid/millettioid clade</taxon>
        <taxon>Phaseoleae</taxon>
        <taxon>Canavalia</taxon>
    </lineage>
</organism>
<evidence type="ECO:0000313" key="1">
    <source>
        <dbReference type="EMBL" id="KAK7339448.1"/>
    </source>
</evidence>
<reference evidence="1 2" key="1">
    <citation type="submission" date="2024-01" db="EMBL/GenBank/DDBJ databases">
        <title>The genomes of 5 underutilized Papilionoideae crops provide insights into root nodulation and disease resistanc.</title>
        <authorList>
            <person name="Jiang F."/>
        </authorList>
    </citation>
    <scope>NUCLEOTIDE SEQUENCE [LARGE SCALE GENOMIC DNA]</scope>
    <source>
        <strain evidence="1">LVBAO_FW01</strain>
        <tissue evidence="1">Leaves</tissue>
    </source>
</reference>
<dbReference type="EMBL" id="JAYMYQ010000004">
    <property type="protein sequence ID" value="KAK7339448.1"/>
    <property type="molecule type" value="Genomic_DNA"/>
</dbReference>
<proteinExistence type="predicted"/>
<keyword evidence="2" id="KW-1185">Reference proteome</keyword>
<comment type="caution">
    <text evidence="1">The sequence shown here is derived from an EMBL/GenBank/DDBJ whole genome shotgun (WGS) entry which is preliminary data.</text>
</comment>
<accession>A0AAN9LSM4</accession>
<gene>
    <name evidence="1" type="ORF">VNO77_20116</name>
</gene>
<evidence type="ECO:0000313" key="2">
    <source>
        <dbReference type="Proteomes" id="UP001367508"/>
    </source>
</evidence>